<proteinExistence type="predicted"/>
<evidence type="ECO:0000313" key="2">
    <source>
        <dbReference type="EMBL" id="SDP14946.1"/>
    </source>
</evidence>
<dbReference type="PROSITE" id="PS51787">
    <property type="entry name" value="LON_N"/>
    <property type="match status" value="1"/>
</dbReference>
<dbReference type="PANTHER" id="PTHR46732">
    <property type="entry name" value="ATP-DEPENDENT PROTEASE LA (LON) DOMAIN PROTEIN"/>
    <property type="match status" value="1"/>
</dbReference>
<dbReference type="Pfam" id="PF02190">
    <property type="entry name" value="LON_substr_bdg"/>
    <property type="match status" value="1"/>
</dbReference>
<name>A0A1H0QE39_9ACTN</name>
<accession>A0A1H0QE39</accession>
<feature type="domain" description="Lon N-terminal" evidence="1">
    <location>
        <begin position="33"/>
        <end position="232"/>
    </location>
</feature>
<dbReference type="AlphaFoldDB" id="A0A1H0QE39"/>
<gene>
    <name evidence="2" type="ORF">SAMN04515671_3049</name>
</gene>
<dbReference type="EMBL" id="LT629710">
    <property type="protein sequence ID" value="SDP14946.1"/>
    <property type="molecule type" value="Genomic_DNA"/>
</dbReference>
<sequence>MLIGHAVIVTSASGHRRPGSPKLVASSLAGVTSMTLHIFPLGTVLYPGSLLPLHIFEARYRRMVAELLDQSAGRRRFGVVAIRSGREAWDEGHSDVYDIGCTAVLQRVEAYQDGRYDVLAIGESRFRLASLDTSSDLLCGTAEMLPDANADSSAALAAKVGRMFGRYLVALRAAGGIHHEDDDEEPPADPTALSYFVADGMILDLTDKQALLAAPSTHDRLTLALEYLRREAAMVKQFSMRPAVELPRAPYSTN</sequence>
<dbReference type="PANTHER" id="PTHR46732:SF8">
    <property type="entry name" value="ATP-DEPENDENT PROTEASE LA (LON) DOMAIN PROTEIN"/>
    <property type="match status" value="1"/>
</dbReference>
<dbReference type="InterPro" id="IPR003111">
    <property type="entry name" value="Lon_prtase_N"/>
</dbReference>
<dbReference type="STRING" id="1090615.SAMN04515671_3049"/>
<reference evidence="2 3" key="1">
    <citation type="submission" date="2016-10" db="EMBL/GenBank/DDBJ databases">
        <authorList>
            <person name="de Groot N.N."/>
        </authorList>
    </citation>
    <scope>NUCLEOTIDE SEQUENCE [LARGE SCALE GENOMIC DNA]</scope>
    <source>
        <strain evidence="3">P4-7,KCTC 19426,CECT 7604</strain>
    </source>
</reference>
<evidence type="ECO:0000259" key="1">
    <source>
        <dbReference type="PROSITE" id="PS51787"/>
    </source>
</evidence>
<organism evidence="2 3">
    <name type="scientific">Nakamurella panacisegetis</name>
    <dbReference type="NCBI Taxonomy" id="1090615"/>
    <lineage>
        <taxon>Bacteria</taxon>
        <taxon>Bacillati</taxon>
        <taxon>Actinomycetota</taxon>
        <taxon>Actinomycetes</taxon>
        <taxon>Nakamurellales</taxon>
        <taxon>Nakamurellaceae</taxon>
        <taxon>Nakamurella</taxon>
    </lineage>
</organism>
<protein>
    <recommendedName>
        <fullName evidence="1">Lon N-terminal domain-containing protein</fullName>
    </recommendedName>
</protein>
<dbReference type="Gene3D" id="2.30.130.40">
    <property type="entry name" value="LON domain-like"/>
    <property type="match status" value="1"/>
</dbReference>
<dbReference type="InterPro" id="IPR015947">
    <property type="entry name" value="PUA-like_sf"/>
</dbReference>
<dbReference type="InterPro" id="IPR046336">
    <property type="entry name" value="Lon_prtase_N_sf"/>
</dbReference>
<dbReference type="SUPFAM" id="SSF88697">
    <property type="entry name" value="PUA domain-like"/>
    <property type="match status" value="1"/>
</dbReference>
<dbReference type="SMART" id="SM00464">
    <property type="entry name" value="LON"/>
    <property type="match status" value="1"/>
</dbReference>
<dbReference type="Proteomes" id="UP000198741">
    <property type="component" value="Chromosome I"/>
</dbReference>
<keyword evidence="3" id="KW-1185">Reference proteome</keyword>
<evidence type="ECO:0000313" key="3">
    <source>
        <dbReference type="Proteomes" id="UP000198741"/>
    </source>
</evidence>
<dbReference type="Gene3D" id="1.20.58.1480">
    <property type="match status" value="1"/>
</dbReference>